<keyword evidence="1" id="KW-0812">Transmembrane</keyword>
<keyword evidence="1" id="KW-1133">Transmembrane helix</keyword>
<evidence type="ECO:0000313" key="3">
    <source>
        <dbReference type="Proteomes" id="UP000515126"/>
    </source>
</evidence>
<dbReference type="Proteomes" id="UP000515126">
    <property type="component" value="Chromosome X"/>
</dbReference>
<dbReference type="AlphaFoldDB" id="A0A6P7QWE4"/>
<dbReference type="PANTHER" id="PTHR41687">
    <property type="entry name" value="SMALL INTEGRAL MEMBRANE PROTEIN 9"/>
    <property type="match status" value="1"/>
</dbReference>
<feature type="transmembrane region" description="Helical" evidence="1">
    <location>
        <begin position="88"/>
        <end position="107"/>
    </location>
</feature>
<keyword evidence="3" id="KW-1185">Reference proteome</keyword>
<name>A0A6P7QWE4_MUSCR</name>
<feature type="signal peptide" evidence="2">
    <location>
        <begin position="1"/>
        <end position="29"/>
    </location>
</feature>
<dbReference type="InterPro" id="IPR038853">
    <property type="entry name" value="Smim9"/>
</dbReference>
<dbReference type="GeneID" id="115030081"/>
<keyword evidence="2" id="KW-0732">Signal</keyword>
<organism evidence="3 4">
    <name type="scientific">Mus caroli</name>
    <name type="common">Ryukyu mouse</name>
    <name type="synonym">Ricefield mouse</name>
    <dbReference type="NCBI Taxonomy" id="10089"/>
    <lineage>
        <taxon>Eukaryota</taxon>
        <taxon>Metazoa</taxon>
        <taxon>Chordata</taxon>
        <taxon>Craniata</taxon>
        <taxon>Vertebrata</taxon>
        <taxon>Euteleostomi</taxon>
        <taxon>Mammalia</taxon>
        <taxon>Eutheria</taxon>
        <taxon>Euarchontoglires</taxon>
        <taxon>Glires</taxon>
        <taxon>Rodentia</taxon>
        <taxon>Myomorpha</taxon>
        <taxon>Muroidea</taxon>
        <taxon>Muridae</taxon>
        <taxon>Murinae</taxon>
        <taxon>Mus</taxon>
        <taxon>Mus</taxon>
    </lineage>
</organism>
<sequence>MKPLKLFCIGLHLCPLVCLLLETAPPPSALLTFEVKEKTGLKSDAMGVFAIRKNTSDIERQETQVSGLQRPRMTKFKNHLSDFFKSSIPPAAIFALFVTIALMKAAIVNKRLEEPHRQWTIDQRSSLEMQNMRSA</sequence>
<evidence type="ECO:0000313" key="4">
    <source>
        <dbReference type="RefSeq" id="XP_029328955.1"/>
    </source>
</evidence>
<dbReference type="RefSeq" id="XP_029328955.1">
    <property type="nucleotide sequence ID" value="XM_029473095.1"/>
</dbReference>
<reference evidence="4" key="1">
    <citation type="submission" date="2025-08" db="UniProtKB">
        <authorList>
            <consortium name="RefSeq"/>
        </authorList>
    </citation>
    <scope>IDENTIFICATION</scope>
</reference>
<feature type="chain" id="PRO_5028326714" evidence="2">
    <location>
        <begin position="30"/>
        <end position="135"/>
    </location>
</feature>
<keyword evidence="1" id="KW-0472">Membrane</keyword>
<proteinExistence type="predicted"/>
<accession>A0A6P7QWE4</accession>
<evidence type="ECO:0000256" key="2">
    <source>
        <dbReference type="SAM" id="SignalP"/>
    </source>
</evidence>
<evidence type="ECO:0000256" key="1">
    <source>
        <dbReference type="SAM" id="Phobius"/>
    </source>
</evidence>
<dbReference type="CTD" id="100132963"/>
<gene>
    <name evidence="4" type="primary">Smim9</name>
</gene>
<dbReference type="PANTHER" id="PTHR41687:SF1">
    <property type="entry name" value="SMALL INTEGRAL MEMBRANE PROTEIN 9"/>
    <property type="match status" value="1"/>
</dbReference>
<protein>
    <submittedName>
        <fullName evidence="4">Small integral membrane protein 9 isoform X2</fullName>
    </submittedName>
</protein>